<keyword evidence="2" id="KW-1185">Reference proteome</keyword>
<sequence>MSDFTFKQRISPLDSMDANRFTKAQLAELKKNPEWIRNSIKFSNYYLKFGTLGKSIPKFSALIEVLVVNLEDLSEPFLNYDTRYPGGTFKLMKKGKYLLLFFQDHYNFTIFTTLRKYSKRKEDYYRKRIGKLFRIEIGYE</sequence>
<dbReference type="Proteomes" id="UP000245133">
    <property type="component" value="Unassembled WGS sequence"/>
</dbReference>
<evidence type="ECO:0000313" key="2">
    <source>
        <dbReference type="Proteomes" id="UP000245133"/>
    </source>
</evidence>
<dbReference type="OrthoDB" id="9890949at2"/>
<comment type="caution">
    <text evidence="1">The sequence shown here is derived from an EMBL/GenBank/DDBJ whole genome shotgun (WGS) entry which is preliminary data.</text>
</comment>
<evidence type="ECO:0000313" key="1">
    <source>
        <dbReference type="EMBL" id="GBF49413.1"/>
    </source>
</evidence>
<gene>
    <name evidence="1" type="ORF">LPTSP4_09260</name>
</gene>
<proteinExistence type="predicted"/>
<accession>A0A2P2DXQ6</accession>
<organism evidence="1 2">
    <name type="scientific">Leptospira ryugenii</name>
    <dbReference type="NCBI Taxonomy" id="1917863"/>
    <lineage>
        <taxon>Bacteria</taxon>
        <taxon>Pseudomonadati</taxon>
        <taxon>Spirochaetota</taxon>
        <taxon>Spirochaetia</taxon>
        <taxon>Leptospirales</taxon>
        <taxon>Leptospiraceae</taxon>
        <taxon>Leptospira</taxon>
    </lineage>
</organism>
<name>A0A2P2DXQ6_9LEPT</name>
<protein>
    <submittedName>
        <fullName evidence="1">Uncharacterized protein</fullName>
    </submittedName>
</protein>
<dbReference type="EMBL" id="BFBB01000003">
    <property type="protein sequence ID" value="GBF49413.1"/>
    <property type="molecule type" value="Genomic_DNA"/>
</dbReference>
<reference evidence="1 2" key="1">
    <citation type="submission" date="2018-02" db="EMBL/GenBank/DDBJ databases">
        <title>Novel Leptospira species isolated from soil and water in Japan.</title>
        <authorList>
            <person name="Nakao R."/>
            <person name="Masuzawa T."/>
        </authorList>
    </citation>
    <scope>NUCLEOTIDE SEQUENCE [LARGE SCALE GENOMIC DNA]</scope>
    <source>
        <strain evidence="1 2">YH101</strain>
    </source>
</reference>
<dbReference type="AlphaFoldDB" id="A0A2P2DXQ6"/>
<dbReference type="RefSeq" id="WP_135354990.1">
    <property type="nucleotide sequence ID" value="NZ_BFBB01000003.1"/>
</dbReference>